<dbReference type="Pfam" id="PF03334">
    <property type="entry name" value="PhaG_MnhG_YufB"/>
    <property type="match status" value="1"/>
</dbReference>
<dbReference type="NCBIfam" id="NF009314">
    <property type="entry name" value="PRK12674.1-2"/>
    <property type="match status" value="1"/>
</dbReference>
<proteinExistence type="predicted"/>
<dbReference type="EMBL" id="VWNA01000001">
    <property type="protein sequence ID" value="MQT12342.1"/>
    <property type="molecule type" value="Genomic_DNA"/>
</dbReference>
<feature type="transmembrane region" description="Helical" evidence="1">
    <location>
        <begin position="69"/>
        <end position="91"/>
    </location>
</feature>
<dbReference type="InterPro" id="IPR005133">
    <property type="entry name" value="PhaG_MnhG_YufB"/>
</dbReference>
<protein>
    <submittedName>
        <fullName evidence="2">Monovalent cation/H(+) antiporter subunit G</fullName>
    </submittedName>
</protein>
<dbReference type="NCBIfam" id="TIGR01300">
    <property type="entry name" value="CPA3_mnhG_phaG"/>
    <property type="match status" value="1"/>
</dbReference>
<keyword evidence="3" id="KW-1185">Reference proteome</keyword>
<sequence>MNAVLQIASGLLLVAGATFSLLAAIGVLRFPDFYTRMHAASKAGTAGAGLALIAIACHSGDAGVATRAVAGIVFLFMTAPISAHLLARAAFLAGYRPLPGTRIDPRAAEGLAESAKAHGREG</sequence>
<evidence type="ECO:0000313" key="2">
    <source>
        <dbReference type="EMBL" id="MQT12342.1"/>
    </source>
</evidence>
<accession>A0A6A7Y3M9</accession>
<organism evidence="2 3">
    <name type="scientific">Segnochrobactrum spirostomi</name>
    <dbReference type="NCBI Taxonomy" id="2608987"/>
    <lineage>
        <taxon>Bacteria</taxon>
        <taxon>Pseudomonadati</taxon>
        <taxon>Pseudomonadota</taxon>
        <taxon>Alphaproteobacteria</taxon>
        <taxon>Hyphomicrobiales</taxon>
        <taxon>Segnochrobactraceae</taxon>
        <taxon>Segnochrobactrum</taxon>
    </lineage>
</organism>
<name>A0A6A7Y3M9_9HYPH</name>
<dbReference type="PANTHER" id="PTHR34703">
    <property type="entry name" value="ANTIPORTER SUBUNIT MNHG2-RELATED"/>
    <property type="match status" value="1"/>
</dbReference>
<reference evidence="2 3" key="1">
    <citation type="submission" date="2019-09" db="EMBL/GenBank/DDBJ databases">
        <title>Segnochrobactrum spirostomi gen. nov., sp. nov., isolated from the ciliate Spirostomum cf. yagiui and description of a novel family, Segnochrobactraceae fam. nov. within the order Rhizobiales of the class Alphaproteobacteria.</title>
        <authorList>
            <person name="Akter S."/>
            <person name="Shazib S.U.A."/>
            <person name="Shin M.K."/>
        </authorList>
    </citation>
    <scope>NUCLEOTIDE SEQUENCE [LARGE SCALE GENOMIC DNA]</scope>
    <source>
        <strain evidence="2 3">Sp-1</strain>
    </source>
</reference>
<keyword evidence="1" id="KW-1133">Transmembrane helix</keyword>
<keyword evidence="1" id="KW-0812">Transmembrane</keyword>
<evidence type="ECO:0000256" key="1">
    <source>
        <dbReference type="SAM" id="Phobius"/>
    </source>
</evidence>
<gene>
    <name evidence="2" type="ORF">F0357_06625</name>
</gene>
<dbReference type="RefSeq" id="WP_153479623.1">
    <property type="nucleotide sequence ID" value="NZ_VWNA01000001.1"/>
</dbReference>
<dbReference type="Proteomes" id="UP000332515">
    <property type="component" value="Unassembled WGS sequence"/>
</dbReference>
<keyword evidence="1" id="KW-0472">Membrane</keyword>
<dbReference type="AlphaFoldDB" id="A0A6A7Y3M9"/>
<dbReference type="PANTHER" id="PTHR34703:SF1">
    <property type="entry name" value="ANTIPORTER SUBUNIT MNHG2-RELATED"/>
    <property type="match status" value="1"/>
</dbReference>
<comment type="caution">
    <text evidence="2">The sequence shown here is derived from an EMBL/GenBank/DDBJ whole genome shotgun (WGS) entry which is preliminary data.</text>
</comment>
<evidence type="ECO:0000313" key="3">
    <source>
        <dbReference type="Proteomes" id="UP000332515"/>
    </source>
</evidence>
<dbReference type="GO" id="GO:0015385">
    <property type="term" value="F:sodium:proton antiporter activity"/>
    <property type="evidence" value="ECO:0007669"/>
    <property type="project" value="TreeGrafter"/>
</dbReference>